<gene>
    <name evidence="2" type="ORF">DK847_15400</name>
</gene>
<evidence type="ECO:0000313" key="2">
    <source>
        <dbReference type="EMBL" id="PZF76028.1"/>
    </source>
</evidence>
<evidence type="ECO:0000256" key="1">
    <source>
        <dbReference type="SAM" id="Phobius"/>
    </source>
</evidence>
<proteinExistence type="predicted"/>
<reference evidence="3" key="1">
    <citation type="submission" date="2018-06" db="EMBL/GenBank/DDBJ databases">
        <title>Aestuariibacter litoralis strain KCTC 52945T.</title>
        <authorList>
            <person name="Li X."/>
            <person name="Salam N."/>
            <person name="Li J.-L."/>
            <person name="Chen Y.-M."/>
            <person name="Yang Z.-W."/>
            <person name="Zhang L.-Y."/>
            <person name="Han M.-X."/>
            <person name="Xiao M."/>
            <person name="Li W.-J."/>
        </authorList>
    </citation>
    <scope>NUCLEOTIDE SEQUENCE [LARGE SCALE GENOMIC DNA]</scope>
    <source>
        <strain evidence="3">KCTC 52945</strain>
    </source>
</reference>
<sequence>MDSNDATQREAFQTSMWQRIALSASPRPAGPHRSGPIHVSAWIKSGVFGFIGLVALIGLLLQRLPQSQPPSAHSHLESAG</sequence>
<accession>A0A2W2B7I7</accession>
<organism evidence="2 3">
    <name type="scientific">Aestuariivirga litoralis</name>
    <dbReference type="NCBI Taxonomy" id="2650924"/>
    <lineage>
        <taxon>Bacteria</taxon>
        <taxon>Pseudomonadati</taxon>
        <taxon>Pseudomonadota</taxon>
        <taxon>Alphaproteobacteria</taxon>
        <taxon>Hyphomicrobiales</taxon>
        <taxon>Aestuariivirgaceae</taxon>
        <taxon>Aestuariivirga</taxon>
    </lineage>
</organism>
<feature type="transmembrane region" description="Helical" evidence="1">
    <location>
        <begin position="41"/>
        <end position="61"/>
    </location>
</feature>
<keyword evidence="3" id="KW-1185">Reference proteome</keyword>
<comment type="caution">
    <text evidence="2">The sequence shown here is derived from an EMBL/GenBank/DDBJ whole genome shotgun (WGS) entry which is preliminary data.</text>
</comment>
<keyword evidence="1" id="KW-1133">Transmembrane helix</keyword>
<dbReference type="Proteomes" id="UP000248795">
    <property type="component" value="Unassembled WGS sequence"/>
</dbReference>
<dbReference type="EMBL" id="QKVK01000007">
    <property type="protein sequence ID" value="PZF76028.1"/>
    <property type="molecule type" value="Genomic_DNA"/>
</dbReference>
<dbReference type="AlphaFoldDB" id="A0A2W2B7I7"/>
<evidence type="ECO:0000313" key="3">
    <source>
        <dbReference type="Proteomes" id="UP000248795"/>
    </source>
</evidence>
<keyword evidence="1" id="KW-0812">Transmembrane</keyword>
<name>A0A2W2B7I7_9HYPH</name>
<keyword evidence="1" id="KW-0472">Membrane</keyword>
<protein>
    <submittedName>
        <fullName evidence="2">Uncharacterized protein</fullName>
    </submittedName>
</protein>